<keyword evidence="8" id="KW-0812">Transmembrane</keyword>
<dbReference type="InterPro" id="IPR036396">
    <property type="entry name" value="Cyt_P450_sf"/>
</dbReference>
<sequence length="574" mass="64795">MGGTGGSVLLGILVKYWFPILVFIIVARLVRNRYHNGLNKYPGPFLASLTDAWRLWDVYCRRPDITHQRLHAKYGDVGFVKVRFFYFRIADVTEKLTNGDQSDFYVVQQSTVRGRNLASLFSTTDNDFHAQFRRCVNAAFAMSALVQYEPFVDNTTKLFLRQTEKLFANNPEGCNFTQWLQFYAFDVIGEITYGKRHGFVEKNKDVDGIVDYLSNLFLYVAPIGQIPWLDRLFQKNPIYLKLSQWGFLDATMPVARFARARMAERLGPNLSGDPKKPLLPVAATANSSDSGSGDDSKKSQDLLSKFLAAQEARPDFMTDTLVLTMAVSMAFAGSETTAISLAAVFYYVLRDARVLTRLRAEIDDAARRGAFSDRTAGLVTWAESQRLPYLDACVKEAFRMHPAAGLPLERIVPSPAGAEIAGHRVPGGTIVGCSAWVIHRRPEIWGPDADVYKPERWLVEDDDAGASTPTARAERERHIREMNGHMFQFGMGSRTCIGKNISLLEIYKVVPSLLRRFEIRFKDPSQQWKLVNAWFVKQLNFQTLFKVRDLVQPDAEHEHDDTSEDEKSAAAVAS</sequence>
<name>A0ABY0HFE3_9PEZI</name>
<evidence type="ECO:0000313" key="10">
    <source>
        <dbReference type="Proteomes" id="UP000294003"/>
    </source>
</evidence>
<dbReference type="InterPro" id="IPR002401">
    <property type="entry name" value="Cyt_P450_E_grp-I"/>
</dbReference>
<keyword evidence="3 6" id="KW-0349">Heme</keyword>
<gene>
    <name evidence="9" type="ORF">DL762_001953</name>
</gene>
<comment type="cofactor">
    <cofactor evidence="1">
        <name>heme</name>
        <dbReference type="ChEBI" id="CHEBI:30413"/>
    </cofactor>
</comment>
<feature type="region of interest" description="Disordered" evidence="7">
    <location>
        <begin position="268"/>
        <end position="297"/>
    </location>
</feature>
<keyword evidence="10" id="KW-1185">Reference proteome</keyword>
<evidence type="ECO:0000256" key="4">
    <source>
        <dbReference type="ARBA" id="ARBA00022723"/>
    </source>
</evidence>
<feature type="transmembrane region" description="Helical" evidence="8">
    <location>
        <begin position="321"/>
        <end position="349"/>
    </location>
</feature>
<protein>
    <recommendedName>
        <fullName evidence="11">Ig-like domain-containing protein</fullName>
    </recommendedName>
</protein>
<evidence type="ECO:0000256" key="6">
    <source>
        <dbReference type="RuleBase" id="RU000461"/>
    </source>
</evidence>
<evidence type="ECO:0000256" key="2">
    <source>
        <dbReference type="ARBA" id="ARBA00010617"/>
    </source>
</evidence>
<dbReference type="InterPro" id="IPR001128">
    <property type="entry name" value="Cyt_P450"/>
</dbReference>
<dbReference type="PRINTS" id="PR00385">
    <property type="entry name" value="P450"/>
</dbReference>
<keyword evidence="8" id="KW-0472">Membrane</keyword>
<keyword evidence="5 6" id="KW-0408">Iron</keyword>
<dbReference type="CDD" id="cd11060">
    <property type="entry name" value="CYP57A1-like"/>
    <property type="match status" value="1"/>
</dbReference>
<evidence type="ECO:0000256" key="7">
    <source>
        <dbReference type="SAM" id="MobiDB-lite"/>
    </source>
</evidence>
<evidence type="ECO:0000256" key="1">
    <source>
        <dbReference type="ARBA" id="ARBA00001971"/>
    </source>
</evidence>
<reference evidence="9 10" key="1">
    <citation type="submission" date="2018-06" db="EMBL/GenBank/DDBJ databases">
        <title>Complete Genomes of Monosporascus.</title>
        <authorList>
            <person name="Robinson A.J."/>
            <person name="Natvig D.O."/>
        </authorList>
    </citation>
    <scope>NUCLEOTIDE SEQUENCE [LARGE SCALE GENOMIC DNA]</scope>
    <source>
        <strain evidence="9 10">CBS 609.92</strain>
    </source>
</reference>
<feature type="transmembrane region" description="Helical" evidence="8">
    <location>
        <begin position="6"/>
        <end position="30"/>
    </location>
</feature>
<dbReference type="EMBL" id="QJNS01000035">
    <property type="protein sequence ID" value="RYO91873.1"/>
    <property type="molecule type" value="Genomic_DNA"/>
</dbReference>
<keyword evidence="6" id="KW-0560">Oxidoreductase</keyword>
<keyword evidence="6" id="KW-0503">Monooxygenase</keyword>
<feature type="region of interest" description="Disordered" evidence="7">
    <location>
        <begin position="554"/>
        <end position="574"/>
    </location>
</feature>
<proteinExistence type="inferred from homology"/>
<dbReference type="Proteomes" id="UP000294003">
    <property type="component" value="Unassembled WGS sequence"/>
</dbReference>
<dbReference type="PANTHER" id="PTHR24305">
    <property type="entry name" value="CYTOCHROME P450"/>
    <property type="match status" value="1"/>
</dbReference>
<keyword evidence="8" id="KW-1133">Transmembrane helix</keyword>
<keyword evidence="4 6" id="KW-0479">Metal-binding</keyword>
<dbReference type="PRINTS" id="PR00463">
    <property type="entry name" value="EP450I"/>
</dbReference>
<dbReference type="InterPro" id="IPR017972">
    <property type="entry name" value="Cyt_P450_CS"/>
</dbReference>
<evidence type="ECO:0000256" key="3">
    <source>
        <dbReference type="ARBA" id="ARBA00022617"/>
    </source>
</evidence>
<comment type="caution">
    <text evidence="9">The sequence shown here is derived from an EMBL/GenBank/DDBJ whole genome shotgun (WGS) entry which is preliminary data.</text>
</comment>
<dbReference type="SUPFAM" id="SSF48264">
    <property type="entry name" value="Cytochrome P450"/>
    <property type="match status" value="1"/>
</dbReference>
<dbReference type="PROSITE" id="PS00086">
    <property type="entry name" value="CYTOCHROME_P450"/>
    <property type="match status" value="1"/>
</dbReference>
<organism evidence="9 10">
    <name type="scientific">Monosporascus cannonballus</name>
    <dbReference type="NCBI Taxonomy" id="155416"/>
    <lineage>
        <taxon>Eukaryota</taxon>
        <taxon>Fungi</taxon>
        <taxon>Dikarya</taxon>
        <taxon>Ascomycota</taxon>
        <taxon>Pezizomycotina</taxon>
        <taxon>Sordariomycetes</taxon>
        <taxon>Xylariomycetidae</taxon>
        <taxon>Xylariales</taxon>
        <taxon>Xylariales incertae sedis</taxon>
        <taxon>Monosporascus</taxon>
    </lineage>
</organism>
<feature type="compositionally biased region" description="Basic and acidic residues" evidence="7">
    <location>
        <begin position="554"/>
        <end position="568"/>
    </location>
</feature>
<evidence type="ECO:0000256" key="5">
    <source>
        <dbReference type="ARBA" id="ARBA00023004"/>
    </source>
</evidence>
<evidence type="ECO:0008006" key="11">
    <source>
        <dbReference type="Google" id="ProtNLM"/>
    </source>
</evidence>
<dbReference type="PANTHER" id="PTHR24305:SF232">
    <property type="entry name" value="P450, PUTATIVE (EUROFUNG)-RELATED"/>
    <property type="match status" value="1"/>
</dbReference>
<evidence type="ECO:0000256" key="8">
    <source>
        <dbReference type="SAM" id="Phobius"/>
    </source>
</evidence>
<comment type="similarity">
    <text evidence="2 6">Belongs to the cytochrome P450 family.</text>
</comment>
<accession>A0ABY0HFE3</accession>
<dbReference type="Gene3D" id="1.10.630.10">
    <property type="entry name" value="Cytochrome P450"/>
    <property type="match status" value="1"/>
</dbReference>
<dbReference type="InterPro" id="IPR050121">
    <property type="entry name" value="Cytochrome_P450_monoxygenase"/>
</dbReference>
<evidence type="ECO:0000313" key="9">
    <source>
        <dbReference type="EMBL" id="RYO91873.1"/>
    </source>
</evidence>
<dbReference type="Pfam" id="PF00067">
    <property type="entry name" value="p450"/>
    <property type="match status" value="1"/>
</dbReference>